<proteinExistence type="predicted"/>
<gene>
    <name evidence="1" type="ORF">S01H1_70782</name>
</gene>
<organism evidence="1">
    <name type="scientific">marine sediment metagenome</name>
    <dbReference type="NCBI Taxonomy" id="412755"/>
    <lineage>
        <taxon>unclassified sequences</taxon>
        <taxon>metagenomes</taxon>
        <taxon>ecological metagenomes</taxon>
    </lineage>
</organism>
<dbReference type="EMBL" id="BARS01047091">
    <property type="protein sequence ID" value="GAG36246.1"/>
    <property type="molecule type" value="Genomic_DNA"/>
</dbReference>
<protein>
    <submittedName>
        <fullName evidence="1">Uncharacterized protein</fullName>
    </submittedName>
</protein>
<comment type="caution">
    <text evidence="1">The sequence shown here is derived from an EMBL/GenBank/DDBJ whole genome shotgun (WGS) entry which is preliminary data.</text>
</comment>
<sequence length="82" mass="9379">MKAKEITSAFFILFLSIGLSIWAGEEKPQKKGLEKGGEKSLIRKDLLLREKIELGSPVRNIFTLRKSVGREIERNPVKLRQN</sequence>
<evidence type="ECO:0000313" key="1">
    <source>
        <dbReference type="EMBL" id="GAG36246.1"/>
    </source>
</evidence>
<dbReference type="AlphaFoldDB" id="X0YHD7"/>
<feature type="non-terminal residue" evidence="1">
    <location>
        <position position="82"/>
    </location>
</feature>
<reference evidence="1" key="1">
    <citation type="journal article" date="2014" name="Front. Microbiol.">
        <title>High frequency of phylogenetically diverse reductive dehalogenase-homologous genes in deep subseafloor sedimentary metagenomes.</title>
        <authorList>
            <person name="Kawai M."/>
            <person name="Futagami T."/>
            <person name="Toyoda A."/>
            <person name="Takaki Y."/>
            <person name="Nishi S."/>
            <person name="Hori S."/>
            <person name="Arai W."/>
            <person name="Tsubouchi T."/>
            <person name="Morono Y."/>
            <person name="Uchiyama I."/>
            <person name="Ito T."/>
            <person name="Fujiyama A."/>
            <person name="Inagaki F."/>
            <person name="Takami H."/>
        </authorList>
    </citation>
    <scope>NUCLEOTIDE SEQUENCE</scope>
    <source>
        <strain evidence="1">Expedition CK06-06</strain>
    </source>
</reference>
<accession>X0YHD7</accession>
<name>X0YHD7_9ZZZZ</name>